<evidence type="ECO:0000256" key="1">
    <source>
        <dbReference type="ARBA" id="ARBA00005657"/>
    </source>
</evidence>
<dbReference type="GO" id="GO:0022627">
    <property type="term" value="C:cytosolic small ribosomal subunit"/>
    <property type="evidence" value="ECO:0000318"/>
    <property type="project" value="GO_Central"/>
</dbReference>
<reference evidence="5" key="3">
    <citation type="submission" date="2021-05" db="UniProtKB">
        <authorList>
            <consortium name="EnsemblPlants"/>
        </authorList>
    </citation>
    <scope>IDENTIFICATION</scope>
    <source>
        <strain evidence="5">cv. B73</strain>
    </source>
</reference>
<dbReference type="EnsemblPlants" id="Zm00001eb160850_T001">
    <property type="protein sequence ID" value="Zm00001eb160850_P001"/>
    <property type="gene ID" value="Zm00001eb160850"/>
</dbReference>
<comment type="similarity">
    <text evidence="1">Belongs to the universal ribosomal protein uS12 family.</text>
</comment>
<feature type="region of interest" description="Disordered" evidence="4">
    <location>
        <begin position="309"/>
        <end position="329"/>
    </location>
</feature>
<dbReference type="GO" id="GO:0003735">
    <property type="term" value="F:structural constituent of ribosome"/>
    <property type="evidence" value="ECO:0000318"/>
    <property type="project" value="GO_Central"/>
</dbReference>
<evidence type="ECO:0000313" key="5">
    <source>
        <dbReference type="EnsemblPlants" id="Zm00001eb160850_P001"/>
    </source>
</evidence>
<dbReference type="SUPFAM" id="SSF50249">
    <property type="entry name" value="Nucleic acid-binding proteins"/>
    <property type="match status" value="1"/>
</dbReference>
<dbReference type="PANTHER" id="PTHR11652">
    <property type="entry name" value="30S RIBOSOMAL PROTEIN S12 FAMILY MEMBER"/>
    <property type="match status" value="1"/>
</dbReference>
<dbReference type="Proteomes" id="UP000007305">
    <property type="component" value="Chromosome 3"/>
</dbReference>
<evidence type="ECO:0008006" key="7">
    <source>
        <dbReference type="Google" id="ProtNLM"/>
    </source>
</evidence>
<dbReference type="InterPro" id="IPR012340">
    <property type="entry name" value="NA-bd_OB-fold"/>
</dbReference>
<proteinExistence type="inferred from homology"/>
<dbReference type="Pfam" id="PF00164">
    <property type="entry name" value="Ribosom_S12_S23"/>
    <property type="match status" value="1"/>
</dbReference>
<evidence type="ECO:0000256" key="2">
    <source>
        <dbReference type="ARBA" id="ARBA00022980"/>
    </source>
</evidence>
<keyword evidence="3" id="KW-0687">Ribonucleoprotein</keyword>
<evidence type="ECO:0000256" key="4">
    <source>
        <dbReference type="SAM" id="MobiDB-lite"/>
    </source>
</evidence>
<keyword evidence="6" id="KW-1185">Reference proteome</keyword>
<keyword evidence="2" id="KW-0689">Ribosomal protein</keyword>
<dbReference type="InterPro" id="IPR006032">
    <property type="entry name" value="Ribosomal_uS12"/>
</dbReference>
<reference evidence="6" key="1">
    <citation type="submission" date="2015-12" db="EMBL/GenBank/DDBJ databases">
        <title>Update maize B73 reference genome by single molecule sequencing technologies.</title>
        <authorList>
            <consortium name="Maize Genome Sequencing Project"/>
            <person name="Ware D."/>
        </authorList>
    </citation>
    <scope>NUCLEOTIDE SEQUENCE [LARGE SCALE GENOMIC DNA]</scope>
    <source>
        <strain evidence="6">cv. B73</strain>
    </source>
</reference>
<dbReference type="AlphaFoldDB" id="A0A804NHG3"/>
<evidence type="ECO:0000313" key="6">
    <source>
        <dbReference type="Proteomes" id="UP000007305"/>
    </source>
</evidence>
<name>A0A804NHG3_MAIZE</name>
<dbReference type="Gene3D" id="2.40.50.140">
    <property type="entry name" value="Nucleic acid-binding proteins"/>
    <property type="match status" value="1"/>
</dbReference>
<accession>A0A804NHG3</accession>
<dbReference type="GO" id="GO:0005840">
    <property type="term" value="C:ribosome"/>
    <property type="evidence" value="ECO:0000318"/>
    <property type="project" value="GO_Central"/>
</dbReference>
<dbReference type="GO" id="GO:0006412">
    <property type="term" value="P:translation"/>
    <property type="evidence" value="ECO:0000318"/>
    <property type="project" value="GO_Central"/>
</dbReference>
<dbReference type="FunFam" id="2.40.50.140:FF:000007">
    <property type="entry name" value="40S ribosomal protein S23"/>
    <property type="match status" value="1"/>
</dbReference>
<protein>
    <recommendedName>
        <fullName evidence="7">40S ribosomal protein S23</fullName>
    </recommendedName>
</protein>
<dbReference type="Gramene" id="Zm00001eb160850_T001">
    <property type="protein sequence ID" value="Zm00001eb160850_P001"/>
    <property type="gene ID" value="Zm00001eb160850"/>
</dbReference>
<organism evidence="5 6">
    <name type="scientific">Zea mays</name>
    <name type="common">Maize</name>
    <dbReference type="NCBI Taxonomy" id="4577"/>
    <lineage>
        <taxon>Eukaryota</taxon>
        <taxon>Viridiplantae</taxon>
        <taxon>Streptophyta</taxon>
        <taxon>Embryophyta</taxon>
        <taxon>Tracheophyta</taxon>
        <taxon>Spermatophyta</taxon>
        <taxon>Magnoliopsida</taxon>
        <taxon>Liliopsida</taxon>
        <taxon>Poales</taxon>
        <taxon>Poaceae</taxon>
        <taxon>PACMAD clade</taxon>
        <taxon>Panicoideae</taxon>
        <taxon>Andropogonodae</taxon>
        <taxon>Andropogoneae</taxon>
        <taxon>Tripsacinae</taxon>
        <taxon>Zea</taxon>
    </lineage>
</organism>
<reference evidence="5" key="2">
    <citation type="submission" date="2019-07" db="EMBL/GenBank/DDBJ databases">
        <authorList>
            <person name="Seetharam A."/>
            <person name="Woodhouse M."/>
            <person name="Cannon E."/>
        </authorList>
    </citation>
    <scope>NUCLEOTIDE SEQUENCE [LARGE SCALE GENOMIC DNA]</scope>
    <source>
        <strain evidence="5">cv. B73</strain>
    </source>
</reference>
<sequence>MANAKHKQRQGFSTIAEAAVVSCVHLPPPPPASGSASAATFADKTRGMGARRKLKTHIRNQRWADKAYKKSHLGNEWKKPFAGSSHAKGIILAKIGFEAKQPNFTIRKCARVQLVKNGKKIAAFVPNDGCLNYIEENQMERNCELAGAASTWVEGVKSAFDGVVRVGGDTYSINHQVERAGSWWTHGSAPSANVVTKGEDVGEVPVDDGDGDDPWHGVDDCVIIGAEIAAGVYDRDTMHGGVEGAKRDGLMEEGLGIVSERRVLAEGDEDDISTIMDVGLEAHEDADGGNALRRPADLLGRDTRPWRAAFGDDSGVSEEAGTGHRAVDSDGERVGAAALGVVRPVSAMVDLLSSISLLKNQVPMVLRLQAKPCFTESW</sequence>
<dbReference type="InParanoid" id="A0A804NHG3"/>
<evidence type="ECO:0000256" key="3">
    <source>
        <dbReference type="ARBA" id="ARBA00023274"/>
    </source>
</evidence>